<dbReference type="AlphaFoldDB" id="A0A6P2BMV3"/>
<dbReference type="Gene3D" id="3.40.50.720">
    <property type="entry name" value="NAD(P)-binding Rossmann-like Domain"/>
    <property type="match status" value="1"/>
</dbReference>
<dbReference type="RefSeq" id="WP_145861078.1">
    <property type="nucleotide sequence ID" value="NZ_RPFW01000009.1"/>
</dbReference>
<name>A0A6P2BMV3_9ACTN</name>
<dbReference type="Pfam" id="PF13460">
    <property type="entry name" value="NAD_binding_10"/>
    <property type="match status" value="1"/>
</dbReference>
<comment type="caution">
    <text evidence="2">The sequence shown here is derived from an EMBL/GenBank/DDBJ whole genome shotgun (WGS) entry which is preliminary data.</text>
</comment>
<dbReference type="EMBL" id="RPFW01000009">
    <property type="protein sequence ID" value="TVZ00344.1"/>
    <property type="molecule type" value="Genomic_DNA"/>
</dbReference>
<proteinExistence type="predicted"/>
<organism evidence="2 3">
    <name type="scientific">Trebonia kvetii</name>
    <dbReference type="NCBI Taxonomy" id="2480626"/>
    <lineage>
        <taxon>Bacteria</taxon>
        <taxon>Bacillati</taxon>
        <taxon>Actinomycetota</taxon>
        <taxon>Actinomycetes</taxon>
        <taxon>Streptosporangiales</taxon>
        <taxon>Treboniaceae</taxon>
        <taxon>Trebonia</taxon>
    </lineage>
</organism>
<keyword evidence="3" id="KW-1185">Reference proteome</keyword>
<evidence type="ECO:0000259" key="1">
    <source>
        <dbReference type="Pfam" id="PF13460"/>
    </source>
</evidence>
<feature type="domain" description="NAD(P)-binding" evidence="1">
    <location>
        <begin position="8"/>
        <end position="209"/>
    </location>
</feature>
<dbReference type="PANTHER" id="PTHR43355">
    <property type="entry name" value="FLAVIN REDUCTASE (NADPH)"/>
    <property type="match status" value="1"/>
</dbReference>
<reference evidence="2 3" key="1">
    <citation type="submission" date="2018-11" db="EMBL/GenBank/DDBJ databases">
        <title>Trebonia kvetii gen.nov., sp.nov., a novel acidophilic actinobacterium, and proposal of the new actinobacterial family Treboniaceae fam. nov.</title>
        <authorList>
            <person name="Rapoport D."/>
            <person name="Sagova-Mareckova M."/>
            <person name="Sedlacek I."/>
            <person name="Provaznik J."/>
            <person name="Kralova S."/>
            <person name="Pavlinic D."/>
            <person name="Benes V."/>
            <person name="Kopecky J."/>
        </authorList>
    </citation>
    <scope>NUCLEOTIDE SEQUENCE [LARGE SCALE GENOMIC DNA]</scope>
    <source>
        <strain evidence="2 3">15Tr583</strain>
    </source>
</reference>
<dbReference type="Proteomes" id="UP000460272">
    <property type="component" value="Unassembled WGS sequence"/>
</dbReference>
<dbReference type="InterPro" id="IPR016040">
    <property type="entry name" value="NAD(P)-bd_dom"/>
</dbReference>
<dbReference type="SUPFAM" id="SSF51735">
    <property type="entry name" value="NAD(P)-binding Rossmann-fold domains"/>
    <property type="match status" value="1"/>
</dbReference>
<gene>
    <name evidence="2" type="ORF">EAS64_37535</name>
</gene>
<evidence type="ECO:0000313" key="2">
    <source>
        <dbReference type="EMBL" id="TVZ00344.1"/>
    </source>
</evidence>
<protein>
    <submittedName>
        <fullName evidence="2">NAD-dependent epimerase/dehydratase family protein</fullName>
    </submittedName>
</protein>
<accession>A0A6P2BMV3</accession>
<dbReference type="InterPro" id="IPR051606">
    <property type="entry name" value="Polyketide_Oxido-like"/>
</dbReference>
<dbReference type="InterPro" id="IPR036291">
    <property type="entry name" value="NAD(P)-bd_dom_sf"/>
</dbReference>
<dbReference type="OrthoDB" id="3191258at2"/>
<dbReference type="GO" id="GO:0016646">
    <property type="term" value="F:oxidoreductase activity, acting on the CH-NH group of donors, NAD or NADP as acceptor"/>
    <property type="evidence" value="ECO:0007669"/>
    <property type="project" value="TreeGrafter"/>
</dbReference>
<dbReference type="PANTHER" id="PTHR43355:SF2">
    <property type="entry name" value="FLAVIN REDUCTASE (NADPH)"/>
    <property type="match status" value="1"/>
</dbReference>
<sequence>MTTIAIFGGTGYAGSAIRDEALGRGHRVIAVARKATADATAADGLVFRQGDVHDAAFVESVAAEADVIVVAIRFGPGGSGEGDVRLADALPSLTAAAAKHGARLGVAGGAASLLVAEGGPRLLDTPEFPAQFKGEAGSAADALEDLRADTTGADWFFVSPAAAFGSYNPGQPTGNYRTGGDILLTDEQGKSEISGADYALAFVDEIDSPKHHRTRFTVAY</sequence>
<evidence type="ECO:0000313" key="3">
    <source>
        <dbReference type="Proteomes" id="UP000460272"/>
    </source>
</evidence>